<evidence type="ECO:0000313" key="1">
    <source>
        <dbReference type="EMBL" id="SMD65636.1"/>
    </source>
</evidence>
<reference evidence="2" key="1">
    <citation type="submission" date="2017-04" db="EMBL/GenBank/DDBJ databases">
        <authorList>
            <person name="Criscuolo A."/>
        </authorList>
    </citation>
    <scope>NUCLEOTIDE SEQUENCE [LARGE SCALE GENOMIC DNA]</scope>
</reference>
<protein>
    <submittedName>
        <fullName evidence="1">Uncharacterized protein</fullName>
    </submittedName>
</protein>
<evidence type="ECO:0000313" key="2">
    <source>
        <dbReference type="Proteomes" id="UP000194499"/>
    </source>
</evidence>
<sequence>MDKQKGLELLNSLVPRIQDYDADGEILHYAYVEVTDENESIIRSLLPKGVEFEDGLGCNAFDLTLICWEYAEWFDGEQFLSVRPE</sequence>
<organism evidence="1 2">
    <name type="scientific">Bacillus pacificus</name>
    <dbReference type="NCBI Taxonomy" id="2026187"/>
    <lineage>
        <taxon>Bacteria</taxon>
        <taxon>Bacillati</taxon>
        <taxon>Bacillota</taxon>
        <taxon>Bacilli</taxon>
        <taxon>Bacillales</taxon>
        <taxon>Bacillaceae</taxon>
        <taxon>Bacillus</taxon>
        <taxon>Bacillus cereus group</taxon>
    </lineage>
</organism>
<dbReference type="Proteomes" id="UP000194499">
    <property type="component" value="Unassembled WGS sequence"/>
</dbReference>
<dbReference type="RefSeq" id="WP_050062471.1">
    <property type="nucleotide sequence ID" value="NZ_FWZB01000019.1"/>
</dbReference>
<name>A0A1Y5YTT0_9BACI</name>
<gene>
    <name evidence="1" type="ORF">BACERE00191_00406</name>
</gene>
<dbReference type="AlphaFoldDB" id="A0A1Y5YTT0"/>
<dbReference type="EMBL" id="FWZB01000019">
    <property type="protein sequence ID" value="SMD65636.1"/>
    <property type="molecule type" value="Genomic_DNA"/>
</dbReference>
<accession>A0A1Y5YTT0</accession>
<proteinExistence type="predicted"/>